<accession>A0A5B9E802</accession>
<reference evidence="3 4" key="1">
    <citation type="submission" date="2019-08" db="EMBL/GenBank/DDBJ databases">
        <title>Complete genome sequence of Terriglobus albidus strain ORNL.</title>
        <authorList>
            <person name="Podar M."/>
        </authorList>
    </citation>
    <scope>NUCLEOTIDE SEQUENCE [LARGE SCALE GENOMIC DNA]</scope>
    <source>
        <strain evidence="3 4">ORNL</strain>
    </source>
</reference>
<gene>
    <name evidence="3" type="ORF">FTW19_04270</name>
</gene>
<evidence type="ECO:0008006" key="5">
    <source>
        <dbReference type="Google" id="ProtNLM"/>
    </source>
</evidence>
<protein>
    <recommendedName>
        <fullName evidence="5">Secreted protein</fullName>
    </recommendedName>
</protein>
<keyword evidence="4" id="KW-1185">Reference proteome</keyword>
<dbReference type="EMBL" id="CP042806">
    <property type="protein sequence ID" value="QEE27295.1"/>
    <property type="molecule type" value="Genomic_DNA"/>
</dbReference>
<evidence type="ECO:0000313" key="3">
    <source>
        <dbReference type="EMBL" id="QEE27295.1"/>
    </source>
</evidence>
<dbReference type="KEGG" id="talb:FTW19_04270"/>
<feature type="signal peptide" evidence="2">
    <location>
        <begin position="1"/>
        <end position="28"/>
    </location>
</feature>
<feature type="region of interest" description="Disordered" evidence="1">
    <location>
        <begin position="94"/>
        <end position="129"/>
    </location>
</feature>
<keyword evidence="2" id="KW-0732">Signal</keyword>
<proteinExistence type="predicted"/>
<dbReference type="OrthoDB" id="4300819at2"/>
<evidence type="ECO:0000256" key="2">
    <source>
        <dbReference type="SAM" id="SignalP"/>
    </source>
</evidence>
<name>A0A5B9E802_9BACT</name>
<dbReference type="Proteomes" id="UP000321820">
    <property type="component" value="Chromosome"/>
</dbReference>
<dbReference type="AlphaFoldDB" id="A0A5B9E802"/>
<feature type="region of interest" description="Disordered" evidence="1">
    <location>
        <begin position="31"/>
        <end position="52"/>
    </location>
</feature>
<evidence type="ECO:0000256" key="1">
    <source>
        <dbReference type="SAM" id="MobiDB-lite"/>
    </source>
</evidence>
<evidence type="ECO:0000313" key="4">
    <source>
        <dbReference type="Proteomes" id="UP000321820"/>
    </source>
</evidence>
<organism evidence="3 4">
    <name type="scientific">Terriglobus albidus</name>
    <dbReference type="NCBI Taxonomy" id="1592106"/>
    <lineage>
        <taxon>Bacteria</taxon>
        <taxon>Pseudomonadati</taxon>
        <taxon>Acidobacteriota</taxon>
        <taxon>Terriglobia</taxon>
        <taxon>Terriglobales</taxon>
        <taxon>Acidobacteriaceae</taxon>
        <taxon>Terriglobus</taxon>
    </lineage>
</organism>
<feature type="chain" id="PRO_5022962288" description="Secreted protein" evidence="2">
    <location>
        <begin position="29"/>
        <end position="672"/>
    </location>
</feature>
<feature type="compositionally biased region" description="Low complexity" evidence="1">
    <location>
        <begin position="113"/>
        <end position="125"/>
    </location>
</feature>
<sequence length="672" mass="71194">MSWKNSLRVMRKTLALTVALSATGLAVAQTTTASSATPTKVPPKPPSVFVNQRATDDPRIGLKGGLYDAGQAASGLQLLISTPKPAGFAPDLDSIKAIDATPPPPPVDPDAPRQPGAARPAGPRANYGGTNSDLAFNSKYLFNGNYNGINIYDIADPAHLKLVTSIVCPGGQGDVSVYGHLMFMSVEAANGRMDCGTQGFATAGPEPTPPAPTGDAEKDAAAMRAFRMRQPPPSADRVKGVRIFDISDIRSPKQIIDVQTCRGSHTHTLVVDPKDKDNVYVYVSGSAGVRPSEELSGCSGGDPDKDPTTAVFTIVVIKVPLAHPELAKIINSPRIFSDPQSGKVDALWHGGNHGDGTQTTSATRGCHDITVYSWLGLAGGACSGNGILIDIKDPANPKRIDAVTDPNYAFWHSANFSNDGKTVLFTDEWGGGGQPRCRATDPMAWGADAIFTITPDKKLKLASYYKMPAAQTDKENCVAHNGSMIPVPGRNIEVQSWYQGGISIVDYTDPTHPFEIGYFDRGPVDDSRPAMGGQWSTYYYNGYIYGSEIARGTDVLQLLPTKYLTQNEIDAAAQINLPELNVQDQPHIDYPMTFVTAKAYLDQLARGTSLPAEKIKAMASDIDAKNAKKLAADAKAAEKAAATAKTSADADRLHGLAKILAGGGSAAVKAGM</sequence>
<dbReference type="RefSeq" id="WP_147646488.1">
    <property type="nucleotide sequence ID" value="NZ_CP042806.1"/>
</dbReference>